<dbReference type="SUPFAM" id="SSF69304">
    <property type="entry name" value="Tricorn protease N-terminal domain"/>
    <property type="match status" value="1"/>
</dbReference>
<dbReference type="Proteomes" id="UP000635726">
    <property type="component" value="Unassembled WGS sequence"/>
</dbReference>
<dbReference type="RefSeq" id="WP_188964507.1">
    <property type="nucleotide sequence ID" value="NZ_BMOE01000017.1"/>
</dbReference>
<name>A0A917PQI7_9DEIO</name>
<dbReference type="Gene3D" id="2.120.10.30">
    <property type="entry name" value="TolB, C-terminal domain"/>
    <property type="match status" value="3"/>
</dbReference>
<dbReference type="InterPro" id="IPR011659">
    <property type="entry name" value="WD40"/>
</dbReference>
<protein>
    <recommendedName>
        <fullName evidence="4">Biopolymer transporter Tol</fullName>
    </recommendedName>
</protein>
<comment type="similarity">
    <text evidence="1">Belongs to the TolB family.</text>
</comment>
<dbReference type="PANTHER" id="PTHR36842">
    <property type="entry name" value="PROTEIN TOLB HOMOLOG"/>
    <property type="match status" value="1"/>
</dbReference>
<reference evidence="2" key="1">
    <citation type="journal article" date="2014" name="Int. J. Syst. Evol. Microbiol.">
        <title>Complete genome sequence of Corynebacterium casei LMG S-19264T (=DSM 44701T), isolated from a smear-ripened cheese.</title>
        <authorList>
            <consortium name="US DOE Joint Genome Institute (JGI-PGF)"/>
            <person name="Walter F."/>
            <person name="Albersmeier A."/>
            <person name="Kalinowski J."/>
            <person name="Ruckert C."/>
        </authorList>
    </citation>
    <scope>NUCLEOTIDE SEQUENCE</scope>
    <source>
        <strain evidence="2">JCM 14371</strain>
    </source>
</reference>
<dbReference type="InterPro" id="IPR011042">
    <property type="entry name" value="6-blade_b-propeller_TolB-like"/>
</dbReference>
<accession>A0A917PQI7</accession>
<organism evidence="2 3">
    <name type="scientific">Deinococcus aquiradiocola</name>
    <dbReference type="NCBI Taxonomy" id="393059"/>
    <lineage>
        <taxon>Bacteria</taxon>
        <taxon>Thermotogati</taxon>
        <taxon>Deinococcota</taxon>
        <taxon>Deinococci</taxon>
        <taxon>Deinococcales</taxon>
        <taxon>Deinococcaceae</taxon>
        <taxon>Deinococcus</taxon>
    </lineage>
</organism>
<reference evidence="2" key="2">
    <citation type="submission" date="2020-09" db="EMBL/GenBank/DDBJ databases">
        <authorList>
            <person name="Sun Q."/>
            <person name="Ohkuma M."/>
        </authorList>
    </citation>
    <scope>NUCLEOTIDE SEQUENCE</scope>
    <source>
        <strain evidence="2">JCM 14371</strain>
    </source>
</reference>
<dbReference type="AlphaFoldDB" id="A0A917PQI7"/>
<sequence>MTPLTFGPAIQLTSGPGVDVRPNWTPDSAGVVFERLLGGTRGLYQVLSDGSELTELTLCNLPGTNATGRPAFFGLNDFAFVSDRSGRPALWRCNLPYGTVTLLVESPKACYGPSVAATNRRTLLYFQQTEGQTFHVHQRDADGNTIQLTNTAGVQDQPWLLPDAGSFVYHAQEDGKNLIYLQPTGPGARRVCLSPEDEGTAYVTPFPSPDGQWVAFSCTHSGTSQVWVMKMDGTDRQQVTAGDPHRFPAWSADGKMLVVVRGEPVAAQPSGHLWTIPIR</sequence>
<keyword evidence="3" id="KW-1185">Reference proteome</keyword>
<comment type="caution">
    <text evidence="2">The sequence shown here is derived from an EMBL/GenBank/DDBJ whole genome shotgun (WGS) entry which is preliminary data.</text>
</comment>
<evidence type="ECO:0000256" key="1">
    <source>
        <dbReference type="ARBA" id="ARBA00009820"/>
    </source>
</evidence>
<evidence type="ECO:0000313" key="3">
    <source>
        <dbReference type="Proteomes" id="UP000635726"/>
    </source>
</evidence>
<dbReference type="PANTHER" id="PTHR36842:SF1">
    <property type="entry name" value="PROTEIN TOLB"/>
    <property type="match status" value="1"/>
</dbReference>
<evidence type="ECO:0008006" key="4">
    <source>
        <dbReference type="Google" id="ProtNLM"/>
    </source>
</evidence>
<dbReference type="Pfam" id="PF07676">
    <property type="entry name" value="PD40"/>
    <property type="match status" value="2"/>
</dbReference>
<gene>
    <name evidence="2" type="ORF">GCM10008939_34070</name>
</gene>
<evidence type="ECO:0000313" key="2">
    <source>
        <dbReference type="EMBL" id="GGJ87227.1"/>
    </source>
</evidence>
<proteinExistence type="inferred from homology"/>
<dbReference type="EMBL" id="BMOE01000017">
    <property type="protein sequence ID" value="GGJ87227.1"/>
    <property type="molecule type" value="Genomic_DNA"/>
</dbReference>